<name>A0ABU1K1K5_9FLAO</name>
<dbReference type="PANTHER" id="PTHR46268:SF6">
    <property type="entry name" value="UNIVERSAL STRESS PROTEIN UP12"/>
    <property type="match status" value="1"/>
</dbReference>
<evidence type="ECO:0000256" key="2">
    <source>
        <dbReference type="SAM" id="Coils"/>
    </source>
</evidence>
<sequence length="280" mass="32370">MKKILLPTDFSDNAFNAIEYALQLFEKEECTFYLLNVYTPIVYDTEYIGYSSINPGLDEIYKNNSAVGLQKLEKKIKQTFSNKLHHFKQISSFNLLTDEINEQVENEHIDLIIMGTQGATGAKEVLFGSTTIRVIHRAKIPVLAIPSDYVFKGIQEILFPTDYEIDYNTSQLRWLNYLSTKENSALHVIHASEKDFLSSEQKKKKAQLEEKLESKNHKFKIVEGNNIPKLIYEYEKKNAIDLLAMVNNKHSFFENLFFKQVIDEIGFHTKVPFLVIPSQS</sequence>
<dbReference type="InterPro" id="IPR014729">
    <property type="entry name" value="Rossmann-like_a/b/a_fold"/>
</dbReference>
<accession>A0ABU1K1K5</accession>
<gene>
    <name evidence="4" type="ORF">GGR31_000120</name>
</gene>
<dbReference type="InterPro" id="IPR006015">
    <property type="entry name" value="Universal_stress_UspA"/>
</dbReference>
<dbReference type="RefSeq" id="WP_309726250.1">
    <property type="nucleotide sequence ID" value="NZ_JAVDQA010000001.1"/>
</dbReference>
<comment type="caution">
    <text evidence="4">The sequence shown here is derived from an EMBL/GenBank/DDBJ whole genome shotgun (WGS) entry which is preliminary data.</text>
</comment>
<feature type="domain" description="UspA" evidence="3">
    <location>
        <begin position="182"/>
        <end position="277"/>
    </location>
</feature>
<protein>
    <submittedName>
        <fullName evidence="4">Nucleotide-binding universal stress UspA family protein</fullName>
    </submittedName>
</protein>
<dbReference type="CDD" id="cd00293">
    <property type="entry name" value="USP-like"/>
    <property type="match status" value="1"/>
</dbReference>
<keyword evidence="2" id="KW-0175">Coiled coil</keyword>
<dbReference type="PANTHER" id="PTHR46268">
    <property type="entry name" value="STRESS RESPONSE PROTEIN NHAX"/>
    <property type="match status" value="1"/>
</dbReference>
<dbReference type="Pfam" id="PF00582">
    <property type="entry name" value="Usp"/>
    <property type="match status" value="2"/>
</dbReference>
<reference evidence="4 5" key="1">
    <citation type="submission" date="2023-07" db="EMBL/GenBank/DDBJ databases">
        <title>Genomic Encyclopedia of Type Strains, Phase IV (KMG-IV): sequencing the most valuable type-strain genomes for metagenomic binning, comparative biology and taxonomic classification.</title>
        <authorList>
            <person name="Goeker M."/>
        </authorList>
    </citation>
    <scope>NUCLEOTIDE SEQUENCE [LARGE SCALE GENOMIC DNA]</scope>
    <source>
        <strain evidence="4 5">DSM 102814</strain>
    </source>
</reference>
<dbReference type="Gene3D" id="3.40.50.620">
    <property type="entry name" value="HUPs"/>
    <property type="match status" value="2"/>
</dbReference>
<comment type="similarity">
    <text evidence="1">Belongs to the universal stress protein A family.</text>
</comment>
<evidence type="ECO:0000256" key="1">
    <source>
        <dbReference type="ARBA" id="ARBA00008791"/>
    </source>
</evidence>
<dbReference type="PRINTS" id="PR01438">
    <property type="entry name" value="UNVRSLSTRESS"/>
</dbReference>
<dbReference type="SUPFAM" id="SSF52402">
    <property type="entry name" value="Adenine nucleotide alpha hydrolases-like"/>
    <property type="match status" value="2"/>
</dbReference>
<dbReference type="InterPro" id="IPR006016">
    <property type="entry name" value="UspA"/>
</dbReference>
<dbReference type="EMBL" id="JAVDQA010000001">
    <property type="protein sequence ID" value="MDR6299504.1"/>
    <property type="molecule type" value="Genomic_DNA"/>
</dbReference>
<dbReference type="Proteomes" id="UP001257659">
    <property type="component" value="Unassembled WGS sequence"/>
</dbReference>
<feature type="domain" description="UspA" evidence="3">
    <location>
        <begin position="1"/>
        <end position="146"/>
    </location>
</feature>
<evidence type="ECO:0000313" key="4">
    <source>
        <dbReference type="EMBL" id="MDR6299504.1"/>
    </source>
</evidence>
<evidence type="ECO:0000313" key="5">
    <source>
        <dbReference type="Proteomes" id="UP001257659"/>
    </source>
</evidence>
<proteinExistence type="inferred from homology"/>
<evidence type="ECO:0000259" key="3">
    <source>
        <dbReference type="Pfam" id="PF00582"/>
    </source>
</evidence>
<organism evidence="4 5">
    <name type="scientific">Mesonia maritima</name>
    <dbReference type="NCBI Taxonomy" id="1793873"/>
    <lineage>
        <taxon>Bacteria</taxon>
        <taxon>Pseudomonadati</taxon>
        <taxon>Bacteroidota</taxon>
        <taxon>Flavobacteriia</taxon>
        <taxon>Flavobacteriales</taxon>
        <taxon>Flavobacteriaceae</taxon>
        <taxon>Mesonia</taxon>
    </lineage>
</organism>
<keyword evidence="5" id="KW-1185">Reference proteome</keyword>
<feature type="coiled-coil region" evidence="2">
    <location>
        <begin position="198"/>
        <end position="225"/>
    </location>
</feature>